<protein>
    <recommendedName>
        <fullName evidence="3">Transcriptional regulator</fullName>
    </recommendedName>
</protein>
<name>A0A1H2CVB4_9ACTN</name>
<organism evidence="1 2">
    <name type="scientific">Actinoplanes derwentensis</name>
    <dbReference type="NCBI Taxonomy" id="113562"/>
    <lineage>
        <taxon>Bacteria</taxon>
        <taxon>Bacillati</taxon>
        <taxon>Actinomycetota</taxon>
        <taxon>Actinomycetes</taxon>
        <taxon>Micromonosporales</taxon>
        <taxon>Micromonosporaceae</taxon>
        <taxon>Actinoplanes</taxon>
    </lineage>
</organism>
<dbReference type="OrthoDB" id="3217562at2"/>
<reference evidence="1 2" key="1">
    <citation type="submission" date="2016-10" db="EMBL/GenBank/DDBJ databases">
        <authorList>
            <person name="de Groot N.N."/>
        </authorList>
    </citation>
    <scope>NUCLEOTIDE SEQUENCE [LARGE SCALE GENOMIC DNA]</scope>
    <source>
        <strain evidence="1 2">DSM 43941</strain>
    </source>
</reference>
<keyword evidence="2" id="KW-1185">Reference proteome</keyword>
<gene>
    <name evidence="1" type="ORF">SAMN04489716_6991</name>
</gene>
<accession>A0A1H2CVB4</accession>
<dbReference type="STRING" id="113562.SAMN04489716_6991"/>
<sequence>MSRHPHGNTALKAARQHAGYSSQQAFVDALNRAAPRIGLSEMEVSVRQVRRWESNTPPWPRTEHQRLLVHVLQLPVERLGFTPPWEVRESTIGRGASAAQVGHTVLGSPLPQASKPVQPATIGADYSMITAAHRRMYSTVQPDHLHPAVVEHTRLGLQLLAETSGVPRRVVSLALAESLLIAGRIEFFDLRQPDAADATFVHALQAAGEANDSLLGSAILAHAAFIPGWANHPAETANRLRAARTYARRGSASAEFVAWIYAVEAECHTRCGQPGEALAAIASAEAALASEDESRSPEWFTWFSGARLVAFKGNIQLLAGRWSQARDSLTEALTGLEAGESKQRAVVLADLAAVEVAAAKPMESCKRLHEALDQLAITWYATGMERVRKVREGLQPWADSDEVQSIDDRLYGWSATLNALRG</sequence>
<evidence type="ECO:0008006" key="3">
    <source>
        <dbReference type="Google" id="ProtNLM"/>
    </source>
</evidence>
<dbReference type="Proteomes" id="UP000198688">
    <property type="component" value="Chromosome I"/>
</dbReference>
<dbReference type="EMBL" id="LT629758">
    <property type="protein sequence ID" value="SDT74468.1"/>
    <property type="molecule type" value="Genomic_DNA"/>
</dbReference>
<dbReference type="RefSeq" id="WP_092550902.1">
    <property type="nucleotide sequence ID" value="NZ_BOMJ01000003.1"/>
</dbReference>
<dbReference type="AlphaFoldDB" id="A0A1H2CVB4"/>
<proteinExistence type="predicted"/>
<evidence type="ECO:0000313" key="1">
    <source>
        <dbReference type="EMBL" id="SDT74468.1"/>
    </source>
</evidence>
<evidence type="ECO:0000313" key="2">
    <source>
        <dbReference type="Proteomes" id="UP000198688"/>
    </source>
</evidence>